<evidence type="ECO:0000256" key="1">
    <source>
        <dbReference type="ARBA" id="ARBA00004651"/>
    </source>
</evidence>
<keyword evidence="7 9" id="KW-1133">Transmembrane helix</keyword>
<keyword evidence="8 9" id="KW-0472">Membrane</keyword>
<evidence type="ECO:0000256" key="3">
    <source>
        <dbReference type="ARBA" id="ARBA00022448"/>
    </source>
</evidence>
<accession>A0A9D9E6A7</accession>
<evidence type="ECO:0000256" key="6">
    <source>
        <dbReference type="ARBA" id="ARBA00022970"/>
    </source>
</evidence>
<feature type="transmembrane region" description="Helical" evidence="9">
    <location>
        <begin position="80"/>
        <end position="96"/>
    </location>
</feature>
<protein>
    <submittedName>
        <fullName evidence="10">Branched-chain amino acid transport system II carrier protein</fullName>
    </submittedName>
</protein>
<feature type="transmembrane region" description="Helical" evidence="9">
    <location>
        <begin position="310"/>
        <end position="326"/>
    </location>
</feature>
<sequence length="413" mass="43928">MLTTAKRTTLAFTVFAMFFGAGNLIFPVFLAFQSGGDFPLAFSGFALSAIGLPILALLASMKAGGLEELARRVSPAFSKVFTVVVYLAIGPCLAIPRTASTSHEMVALATGMDSAIARFVYCALFFLLAALLARRPERLSNRLGRILSPTLVILIAVLTVGSLTTTAPSLGQWQYASHPLQKGFLEGYQTMDAIAGLVFASIVTLNVKALGVEEGMKKECTIASVAGGMLILLIYCALALIGLCAHSFMTEASTGAEILSLTASVLFPAFGDKLIAVVFILACFNTCTGLLSSCSQYFSKAFPVLSRDMWLLVFAIVSLILANTGLERMISISAPVLEVIYPVAVTLMVLAFLPREKAKGCTYKLAAAAATLSSLVSTLTGMKFLWLIPTVIFTLVGLILDNRSGKGWPQKNK</sequence>
<proteinExistence type="inferred from homology"/>
<dbReference type="Proteomes" id="UP000823633">
    <property type="component" value="Unassembled WGS sequence"/>
</dbReference>
<comment type="similarity">
    <text evidence="2">Belongs to the branched chain amino acid transporter family.</text>
</comment>
<feature type="transmembrane region" description="Helical" evidence="9">
    <location>
        <begin position="332"/>
        <end position="353"/>
    </location>
</feature>
<comment type="subcellular location">
    <subcellularLocation>
        <location evidence="1">Cell membrane</location>
        <topology evidence="1">Multi-pass membrane protein</topology>
    </subcellularLocation>
</comment>
<dbReference type="GO" id="GO:0015820">
    <property type="term" value="P:L-leucine transport"/>
    <property type="evidence" value="ECO:0007669"/>
    <property type="project" value="TreeGrafter"/>
</dbReference>
<dbReference type="GO" id="GO:0015190">
    <property type="term" value="F:L-leucine transmembrane transporter activity"/>
    <property type="evidence" value="ECO:0007669"/>
    <property type="project" value="TreeGrafter"/>
</dbReference>
<evidence type="ECO:0000256" key="9">
    <source>
        <dbReference type="SAM" id="Phobius"/>
    </source>
</evidence>
<feature type="transmembrane region" description="Helical" evidence="9">
    <location>
        <begin position="187"/>
        <end position="210"/>
    </location>
</feature>
<dbReference type="Pfam" id="PF05525">
    <property type="entry name" value="Branch_AA_trans"/>
    <property type="match status" value="1"/>
</dbReference>
<dbReference type="GO" id="GO:0015188">
    <property type="term" value="F:L-isoleucine transmembrane transporter activity"/>
    <property type="evidence" value="ECO:0007669"/>
    <property type="project" value="TreeGrafter"/>
</dbReference>
<keyword evidence="5 9" id="KW-0812">Transmembrane</keyword>
<keyword evidence="4" id="KW-1003">Cell membrane</keyword>
<feature type="transmembrane region" description="Helical" evidence="9">
    <location>
        <begin position="146"/>
        <end position="167"/>
    </location>
</feature>
<feature type="transmembrane region" description="Helical" evidence="9">
    <location>
        <begin position="384"/>
        <end position="401"/>
    </location>
</feature>
<evidence type="ECO:0000256" key="4">
    <source>
        <dbReference type="ARBA" id="ARBA00022475"/>
    </source>
</evidence>
<comment type="caution">
    <text evidence="10">The sequence shown here is derived from an EMBL/GenBank/DDBJ whole genome shotgun (WGS) entry which is preliminary data.</text>
</comment>
<evidence type="ECO:0000256" key="8">
    <source>
        <dbReference type="ARBA" id="ARBA00023136"/>
    </source>
</evidence>
<keyword evidence="6" id="KW-0029">Amino-acid transport</keyword>
<feature type="transmembrane region" description="Helical" evidence="9">
    <location>
        <begin position="222"/>
        <end position="249"/>
    </location>
</feature>
<dbReference type="GO" id="GO:0005304">
    <property type="term" value="F:L-valine transmembrane transporter activity"/>
    <property type="evidence" value="ECO:0007669"/>
    <property type="project" value="TreeGrafter"/>
</dbReference>
<feature type="transmembrane region" description="Helical" evidence="9">
    <location>
        <begin position="116"/>
        <end position="134"/>
    </location>
</feature>
<feature type="transmembrane region" description="Helical" evidence="9">
    <location>
        <begin position="38"/>
        <end position="59"/>
    </location>
</feature>
<evidence type="ECO:0000313" key="11">
    <source>
        <dbReference type="Proteomes" id="UP000823633"/>
    </source>
</evidence>
<evidence type="ECO:0000313" key="10">
    <source>
        <dbReference type="EMBL" id="MBO8442212.1"/>
    </source>
</evidence>
<reference evidence="10" key="2">
    <citation type="journal article" date="2021" name="PeerJ">
        <title>Extensive microbial diversity within the chicken gut microbiome revealed by metagenomics and culture.</title>
        <authorList>
            <person name="Gilroy R."/>
            <person name="Ravi A."/>
            <person name="Getino M."/>
            <person name="Pursley I."/>
            <person name="Horton D.L."/>
            <person name="Alikhan N.F."/>
            <person name="Baker D."/>
            <person name="Gharbi K."/>
            <person name="Hall N."/>
            <person name="Watson M."/>
            <person name="Adriaenssens E.M."/>
            <person name="Foster-Nyarko E."/>
            <person name="Jarju S."/>
            <person name="Secka A."/>
            <person name="Antonio M."/>
            <person name="Oren A."/>
            <person name="Chaudhuri R.R."/>
            <person name="La Ragione R."/>
            <person name="Hildebrand F."/>
            <person name="Pallen M.J."/>
        </authorList>
    </citation>
    <scope>NUCLEOTIDE SEQUENCE</scope>
    <source>
        <strain evidence="10">11167</strain>
    </source>
</reference>
<dbReference type="PANTHER" id="PTHR30588:SF0">
    <property type="entry name" value="BRANCHED-CHAIN AMINO ACID PERMEASE BRNQ"/>
    <property type="match status" value="1"/>
</dbReference>
<dbReference type="InterPro" id="IPR004685">
    <property type="entry name" value="Brnchd-chn_aa_trnsp_Livcs"/>
</dbReference>
<evidence type="ECO:0000256" key="7">
    <source>
        <dbReference type="ARBA" id="ARBA00022989"/>
    </source>
</evidence>
<dbReference type="PANTHER" id="PTHR30588">
    <property type="entry name" value="BRANCHED-CHAIN AMINO ACID TRANSPORT SYSTEM 2 CARRIER PROTEIN"/>
    <property type="match status" value="1"/>
</dbReference>
<dbReference type="NCBIfam" id="TIGR00796">
    <property type="entry name" value="livcs"/>
    <property type="match status" value="1"/>
</dbReference>
<name>A0A9D9E6A7_9SPIR</name>
<reference evidence="10" key="1">
    <citation type="submission" date="2020-10" db="EMBL/GenBank/DDBJ databases">
        <authorList>
            <person name="Gilroy R."/>
        </authorList>
    </citation>
    <scope>NUCLEOTIDE SEQUENCE</scope>
    <source>
        <strain evidence="10">11167</strain>
    </source>
</reference>
<dbReference type="EMBL" id="JADIMU010000004">
    <property type="protein sequence ID" value="MBO8442212.1"/>
    <property type="molecule type" value="Genomic_DNA"/>
</dbReference>
<keyword evidence="3" id="KW-0813">Transport</keyword>
<gene>
    <name evidence="10" type="primary">brnQ</name>
    <name evidence="10" type="ORF">IAC42_00415</name>
</gene>
<organism evidence="10 11">
    <name type="scientific">Candidatus Aphodenecus pullistercoris</name>
    <dbReference type="NCBI Taxonomy" id="2840669"/>
    <lineage>
        <taxon>Bacteria</taxon>
        <taxon>Pseudomonadati</taxon>
        <taxon>Spirochaetota</taxon>
        <taxon>Spirochaetia</taxon>
        <taxon>Spirochaetales</taxon>
        <taxon>Candidatus Aphodenecus</taxon>
    </lineage>
</organism>
<dbReference type="GO" id="GO:0005886">
    <property type="term" value="C:plasma membrane"/>
    <property type="evidence" value="ECO:0007669"/>
    <property type="project" value="UniProtKB-SubCell"/>
</dbReference>
<evidence type="ECO:0000256" key="2">
    <source>
        <dbReference type="ARBA" id="ARBA00008540"/>
    </source>
</evidence>
<dbReference type="AlphaFoldDB" id="A0A9D9E6A7"/>
<dbReference type="GO" id="GO:0015818">
    <property type="term" value="P:isoleucine transport"/>
    <property type="evidence" value="ECO:0007669"/>
    <property type="project" value="TreeGrafter"/>
</dbReference>
<feature type="transmembrane region" description="Helical" evidence="9">
    <location>
        <begin position="12"/>
        <end position="32"/>
    </location>
</feature>
<evidence type="ECO:0000256" key="5">
    <source>
        <dbReference type="ARBA" id="ARBA00022692"/>
    </source>
</evidence>
<feature type="transmembrane region" description="Helical" evidence="9">
    <location>
        <begin position="274"/>
        <end position="298"/>
    </location>
</feature>